<gene>
    <name evidence="6" type="ORF">GCM10009851_04200</name>
</gene>
<dbReference type="Gene3D" id="1.10.357.10">
    <property type="entry name" value="Tetracycline Repressor, domain 2"/>
    <property type="match status" value="1"/>
</dbReference>
<sequence length="221" mass="23404">MTLTEPADAPSGARERKKRETARAIEVAAVELALAQGLGEVTVEAISAAADVTSRTFFNYYASKEDAVLGNSRAFPPPSLASVAWRPGSSVRSQVLAAILGHLESFDMGSPAFVEKKRLLISANPHLLAKDFQSLGAIEAEFAREVERLLGEEARGGPSPLTADDIVPGDQAWAIVFSIGSTLRMAMHTWSSVSASTGVDRTLAEHISYADRLLLGVASPG</sequence>
<protein>
    <submittedName>
        <fullName evidence="6">TetR/AcrR family transcriptional regulator</fullName>
    </submittedName>
</protein>
<dbReference type="EMBL" id="BAAAQY010000001">
    <property type="protein sequence ID" value="GAA2224060.1"/>
    <property type="molecule type" value="Genomic_DNA"/>
</dbReference>
<evidence type="ECO:0000313" key="6">
    <source>
        <dbReference type="EMBL" id="GAA2224060.1"/>
    </source>
</evidence>
<proteinExistence type="predicted"/>
<accession>A0ABP5Q3N1</accession>
<dbReference type="SUPFAM" id="SSF46689">
    <property type="entry name" value="Homeodomain-like"/>
    <property type="match status" value="1"/>
</dbReference>
<feature type="region of interest" description="Disordered" evidence="4">
    <location>
        <begin position="1"/>
        <end position="20"/>
    </location>
</feature>
<dbReference type="InterPro" id="IPR001647">
    <property type="entry name" value="HTH_TetR"/>
</dbReference>
<dbReference type="InterPro" id="IPR009057">
    <property type="entry name" value="Homeodomain-like_sf"/>
</dbReference>
<evidence type="ECO:0000259" key="5">
    <source>
        <dbReference type="Pfam" id="PF00440"/>
    </source>
</evidence>
<evidence type="ECO:0000256" key="3">
    <source>
        <dbReference type="ARBA" id="ARBA00023163"/>
    </source>
</evidence>
<dbReference type="PANTHER" id="PTHR30055:SF234">
    <property type="entry name" value="HTH-TYPE TRANSCRIPTIONAL REGULATOR BETI"/>
    <property type="match status" value="1"/>
</dbReference>
<evidence type="ECO:0000256" key="4">
    <source>
        <dbReference type="SAM" id="MobiDB-lite"/>
    </source>
</evidence>
<feature type="domain" description="HTH tetR-type" evidence="5">
    <location>
        <begin position="28"/>
        <end position="66"/>
    </location>
</feature>
<dbReference type="Proteomes" id="UP001500929">
    <property type="component" value="Unassembled WGS sequence"/>
</dbReference>
<evidence type="ECO:0000313" key="7">
    <source>
        <dbReference type="Proteomes" id="UP001500929"/>
    </source>
</evidence>
<comment type="caution">
    <text evidence="6">The sequence shown here is derived from an EMBL/GenBank/DDBJ whole genome shotgun (WGS) entry which is preliminary data.</text>
</comment>
<keyword evidence="3" id="KW-0804">Transcription</keyword>
<name>A0ABP5Q3N1_9MICO</name>
<keyword evidence="7" id="KW-1185">Reference proteome</keyword>
<dbReference type="Pfam" id="PF00440">
    <property type="entry name" value="TetR_N"/>
    <property type="match status" value="1"/>
</dbReference>
<keyword evidence="1" id="KW-0805">Transcription regulation</keyword>
<organism evidence="6 7">
    <name type="scientific">Herbiconiux moechotypicola</name>
    <dbReference type="NCBI Taxonomy" id="637393"/>
    <lineage>
        <taxon>Bacteria</taxon>
        <taxon>Bacillati</taxon>
        <taxon>Actinomycetota</taxon>
        <taxon>Actinomycetes</taxon>
        <taxon>Micrococcales</taxon>
        <taxon>Microbacteriaceae</taxon>
        <taxon>Herbiconiux</taxon>
    </lineage>
</organism>
<evidence type="ECO:0000256" key="1">
    <source>
        <dbReference type="ARBA" id="ARBA00023015"/>
    </source>
</evidence>
<dbReference type="RefSeq" id="WP_259477644.1">
    <property type="nucleotide sequence ID" value="NZ_BAAAQY010000001.1"/>
</dbReference>
<evidence type="ECO:0000256" key="2">
    <source>
        <dbReference type="ARBA" id="ARBA00023125"/>
    </source>
</evidence>
<dbReference type="PANTHER" id="PTHR30055">
    <property type="entry name" value="HTH-TYPE TRANSCRIPTIONAL REGULATOR RUTR"/>
    <property type="match status" value="1"/>
</dbReference>
<dbReference type="InterPro" id="IPR050109">
    <property type="entry name" value="HTH-type_TetR-like_transc_reg"/>
</dbReference>
<keyword evidence="2" id="KW-0238">DNA-binding</keyword>
<reference evidence="7" key="1">
    <citation type="journal article" date="2019" name="Int. J. Syst. Evol. Microbiol.">
        <title>The Global Catalogue of Microorganisms (GCM) 10K type strain sequencing project: providing services to taxonomists for standard genome sequencing and annotation.</title>
        <authorList>
            <consortium name="The Broad Institute Genomics Platform"/>
            <consortium name="The Broad Institute Genome Sequencing Center for Infectious Disease"/>
            <person name="Wu L."/>
            <person name="Ma J."/>
        </authorList>
    </citation>
    <scope>NUCLEOTIDE SEQUENCE [LARGE SCALE GENOMIC DNA]</scope>
    <source>
        <strain evidence="7">JCM 16117</strain>
    </source>
</reference>